<keyword evidence="2" id="KW-1185">Reference proteome</keyword>
<name>A0A0B2VGX0_TOXCA</name>
<organism evidence="1 2">
    <name type="scientific">Toxocara canis</name>
    <name type="common">Canine roundworm</name>
    <dbReference type="NCBI Taxonomy" id="6265"/>
    <lineage>
        <taxon>Eukaryota</taxon>
        <taxon>Metazoa</taxon>
        <taxon>Ecdysozoa</taxon>
        <taxon>Nematoda</taxon>
        <taxon>Chromadorea</taxon>
        <taxon>Rhabditida</taxon>
        <taxon>Spirurina</taxon>
        <taxon>Ascaridomorpha</taxon>
        <taxon>Ascaridoidea</taxon>
        <taxon>Toxocaridae</taxon>
        <taxon>Toxocara</taxon>
    </lineage>
</organism>
<accession>A0A0B2VGX0</accession>
<sequence length="81" mass="9435">MAQRRDESVEWTHYPKDEVVGSNSTTQLLGTKGLKRSVQFRCFPGTNMDLRHKERSPETWVFINVLLTTPALDRSRFCLNH</sequence>
<dbReference type="AlphaFoldDB" id="A0A0B2VGX0"/>
<dbReference type="Proteomes" id="UP000031036">
    <property type="component" value="Unassembled WGS sequence"/>
</dbReference>
<gene>
    <name evidence="1" type="ORF">Tcan_03257</name>
</gene>
<protein>
    <submittedName>
        <fullName evidence="1">Uncharacterized protein</fullName>
    </submittedName>
</protein>
<comment type="caution">
    <text evidence="1">The sequence shown here is derived from an EMBL/GenBank/DDBJ whole genome shotgun (WGS) entry which is preliminary data.</text>
</comment>
<evidence type="ECO:0000313" key="1">
    <source>
        <dbReference type="EMBL" id="KHN80205.1"/>
    </source>
</evidence>
<proteinExistence type="predicted"/>
<reference evidence="1 2" key="1">
    <citation type="submission" date="2014-11" db="EMBL/GenBank/DDBJ databases">
        <title>Genetic blueprint of the zoonotic pathogen Toxocara canis.</title>
        <authorList>
            <person name="Zhu X.-Q."/>
            <person name="Korhonen P.K."/>
            <person name="Cai H."/>
            <person name="Young N.D."/>
            <person name="Nejsum P."/>
            <person name="von Samson-Himmelstjerna G."/>
            <person name="Boag P.R."/>
            <person name="Tan P."/>
            <person name="Li Q."/>
            <person name="Min J."/>
            <person name="Yang Y."/>
            <person name="Wang X."/>
            <person name="Fang X."/>
            <person name="Hall R.S."/>
            <person name="Hofmann A."/>
            <person name="Sternberg P.W."/>
            <person name="Jex A.R."/>
            <person name="Gasser R.B."/>
        </authorList>
    </citation>
    <scope>NUCLEOTIDE SEQUENCE [LARGE SCALE GENOMIC DNA]</scope>
    <source>
        <strain evidence="1">PN_DK_2014</strain>
    </source>
</reference>
<evidence type="ECO:0000313" key="2">
    <source>
        <dbReference type="Proteomes" id="UP000031036"/>
    </source>
</evidence>
<dbReference type="EMBL" id="JPKZ01001757">
    <property type="protein sequence ID" value="KHN80205.1"/>
    <property type="molecule type" value="Genomic_DNA"/>
</dbReference>